<dbReference type="EMBL" id="JAFEUZ010000034">
    <property type="protein sequence ID" value="KAG5468163.1"/>
    <property type="molecule type" value="Genomic_DNA"/>
</dbReference>
<gene>
    <name evidence="2" type="ORF">LSCM1_02138</name>
</gene>
<name>A0A836H1B7_9TRYP</name>
<protein>
    <submittedName>
        <fullName evidence="2">Uncharacterized protein</fullName>
    </submittedName>
</protein>
<dbReference type="Proteomes" id="UP000673552">
    <property type="component" value="Chromosome 34"/>
</dbReference>
<organism evidence="2 3">
    <name type="scientific">Leishmania martiniquensis</name>
    <dbReference type="NCBI Taxonomy" id="1580590"/>
    <lineage>
        <taxon>Eukaryota</taxon>
        <taxon>Discoba</taxon>
        <taxon>Euglenozoa</taxon>
        <taxon>Kinetoplastea</taxon>
        <taxon>Metakinetoplastina</taxon>
        <taxon>Trypanosomatida</taxon>
        <taxon>Trypanosomatidae</taxon>
        <taxon>Leishmaniinae</taxon>
        <taxon>Leishmania</taxon>
    </lineage>
</organism>
<accession>A0A836H1B7</accession>
<dbReference type="AlphaFoldDB" id="A0A836H1B7"/>
<comment type="caution">
    <text evidence="2">The sequence shown here is derived from an EMBL/GenBank/DDBJ whole genome shotgun (WGS) entry which is preliminary data.</text>
</comment>
<dbReference type="OrthoDB" id="273378at2759"/>
<evidence type="ECO:0000256" key="1">
    <source>
        <dbReference type="SAM" id="MobiDB-lite"/>
    </source>
</evidence>
<dbReference type="GeneID" id="92512238"/>
<sequence>MDFLGYRRFNRYGDEADGAAYMENDPYYVSPSAESVVCNSGNDEGGTYDSHHIASGGSIKRGLLSMQLVMDMTESLQKEQDDQEALAEADSANEAERMRQVRNARWEAVKACMSRRATPMPTARANDSEYAEEAVELTPVSTKQSTLNALVPSSSEEHAMPRGPLQVVETVPERLCHFVYNWFMYVVYALSASALPGMDVHKGADSREYFDRRVS</sequence>
<feature type="region of interest" description="Disordered" evidence="1">
    <location>
        <begin position="77"/>
        <end position="99"/>
    </location>
</feature>
<dbReference type="SMR" id="A0A836H1B7"/>
<feature type="compositionally biased region" description="Acidic residues" evidence="1">
    <location>
        <begin position="81"/>
        <end position="93"/>
    </location>
</feature>
<evidence type="ECO:0000313" key="2">
    <source>
        <dbReference type="EMBL" id="KAG5468163.1"/>
    </source>
</evidence>
<proteinExistence type="predicted"/>
<reference evidence="2 3" key="1">
    <citation type="submission" date="2021-03" db="EMBL/GenBank/DDBJ databases">
        <title>Leishmania (Mundinia) martiniquensis Genome sequencing and assembly.</title>
        <authorList>
            <person name="Almutairi H."/>
            <person name="Gatherer D."/>
        </authorList>
    </citation>
    <scope>NUCLEOTIDE SEQUENCE [LARGE SCALE GENOMIC DNA]</scope>
    <source>
        <strain evidence="2">LSCM1</strain>
    </source>
</reference>
<dbReference type="RefSeq" id="XP_067175101.1">
    <property type="nucleotide sequence ID" value="XM_067319726.1"/>
</dbReference>
<evidence type="ECO:0000313" key="3">
    <source>
        <dbReference type="Proteomes" id="UP000673552"/>
    </source>
</evidence>
<dbReference type="KEGG" id="lmat:92512238"/>
<keyword evidence="3" id="KW-1185">Reference proteome</keyword>